<dbReference type="InterPro" id="IPR029767">
    <property type="entry name" value="WecB-like"/>
</dbReference>
<evidence type="ECO:0000259" key="2">
    <source>
        <dbReference type="Pfam" id="PF02350"/>
    </source>
</evidence>
<evidence type="ECO:0000313" key="4">
    <source>
        <dbReference type="Proteomes" id="UP000063965"/>
    </source>
</evidence>
<dbReference type="NCBIfam" id="TIGR00236">
    <property type="entry name" value="wecB"/>
    <property type="match status" value="1"/>
</dbReference>
<evidence type="ECO:0000256" key="1">
    <source>
        <dbReference type="RuleBase" id="RU003513"/>
    </source>
</evidence>
<keyword evidence="4" id="KW-1185">Reference proteome</keyword>
<protein>
    <submittedName>
        <fullName evidence="3">UDP-N-acetylglucosamine 2-epimerase</fullName>
    </submittedName>
</protein>
<dbReference type="Proteomes" id="UP000063965">
    <property type="component" value="Chromosome"/>
</dbReference>
<accession>A0ABM5UUU0</accession>
<comment type="similarity">
    <text evidence="1">Belongs to the UDP-N-acetylglucosamine 2-epimerase family.</text>
</comment>
<dbReference type="EMBL" id="CP011126">
    <property type="protein sequence ID" value="AKQ33746.1"/>
    <property type="molecule type" value="Genomic_DNA"/>
</dbReference>
<evidence type="ECO:0000313" key="3">
    <source>
        <dbReference type="EMBL" id="AKQ33746.1"/>
    </source>
</evidence>
<sequence>MVKNKKRKILTVVGARPQFIKAAVVNYHFCTAPNLNEILIHTGQHFDDNMSEVFFRDLNIPLPQHQLNINNKSHAEMTGHMLIALEKIMLQEEPNIVLVYGDTNSTLAGALAASKLNIPIAHVEAGLRSFNKSMPEEINRVLVDQVSAIYFCPTFRAVENLKNENIMINVHHVGDVMYDMVQHFKNKLNSKQFLNAYNLSFGKYIFLTIHREANVIEVSQLRDLLHYVYDYAKHFKHKILFPVHPRTKKRIDTDLCQKMNDSLIMVDPLGYFETQVAIMNAQSVFTDSGGVQKEAYFHRVPCVTLRDETEWVETIERGWNRLWKVPQYIQPRQEIYEYGDGNAAFNIVNMINDYLN</sequence>
<name>A0ABM5UUU0_9COXI</name>
<reference evidence="3 4" key="1">
    <citation type="journal article" date="2015" name="Genome Biol. Evol.">
        <title>Distinctive Genome Reduction Rates Revealed by Genomic Analyses of Two Coxiella-Like Endosymbionts in Ticks.</title>
        <authorList>
            <person name="Gottlieb Y."/>
            <person name="Lalzar I."/>
            <person name="Klasson L."/>
        </authorList>
    </citation>
    <scope>NUCLEOTIDE SEQUENCE [LARGE SCALE GENOMIC DNA]</scope>
    <source>
        <strain evidence="3 4">CRt</strain>
    </source>
</reference>
<gene>
    <name evidence="3" type="ORF">CleRT_10730</name>
</gene>
<dbReference type="RefSeq" id="WP_048875378.1">
    <property type="nucleotide sequence ID" value="NZ_CP011126.1"/>
</dbReference>
<keyword evidence="1" id="KW-0413">Isomerase</keyword>
<dbReference type="Gene3D" id="3.40.50.2000">
    <property type="entry name" value="Glycogen Phosphorylase B"/>
    <property type="match status" value="2"/>
</dbReference>
<feature type="domain" description="UDP-N-acetylglucosamine 2-epimerase" evidence="2">
    <location>
        <begin position="32"/>
        <end position="350"/>
    </location>
</feature>
<proteinExistence type="inferred from homology"/>
<dbReference type="Pfam" id="PF02350">
    <property type="entry name" value="Epimerase_2"/>
    <property type="match status" value="1"/>
</dbReference>
<dbReference type="PANTHER" id="PTHR43174">
    <property type="entry name" value="UDP-N-ACETYLGLUCOSAMINE 2-EPIMERASE"/>
    <property type="match status" value="1"/>
</dbReference>
<dbReference type="CDD" id="cd03786">
    <property type="entry name" value="GTB_UDP-GlcNAc_2-Epimerase"/>
    <property type="match status" value="1"/>
</dbReference>
<dbReference type="InterPro" id="IPR003331">
    <property type="entry name" value="UDP_GlcNAc_Epimerase_2_dom"/>
</dbReference>
<organism evidence="3 4">
    <name type="scientific">Candidatus Coxiella mudrowiae</name>
    <dbReference type="NCBI Taxonomy" id="2054173"/>
    <lineage>
        <taxon>Bacteria</taxon>
        <taxon>Pseudomonadati</taxon>
        <taxon>Pseudomonadota</taxon>
        <taxon>Gammaproteobacteria</taxon>
        <taxon>Legionellales</taxon>
        <taxon>Coxiellaceae</taxon>
        <taxon>Coxiella</taxon>
    </lineage>
</organism>
<dbReference type="SUPFAM" id="SSF53756">
    <property type="entry name" value="UDP-Glycosyltransferase/glycogen phosphorylase"/>
    <property type="match status" value="1"/>
</dbReference>
<dbReference type="PANTHER" id="PTHR43174:SF1">
    <property type="entry name" value="UDP-N-ACETYLGLUCOSAMINE 2-EPIMERASE"/>
    <property type="match status" value="1"/>
</dbReference>